<dbReference type="Gene3D" id="3.30.450.180">
    <property type="match status" value="1"/>
</dbReference>
<gene>
    <name evidence="2" type="ORF">Val02_34640</name>
</gene>
<dbReference type="SUPFAM" id="SSF47413">
    <property type="entry name" value="lambda repressor-like DNA-binding domains"/>
    <property type="match status" value="1"/>
</dbReference>
<dbReference type="GO" id="GO:0003677">
    <property type="term" value="F:DNA binding"/>
    <property type="evidence" value="ECO:0007669"/>
    <property type="project" value="UniProtKB-KW"/>
</dbReference>
<dbReference type="InterPro" id="IPR001387">
    <property type="entry name" value="Cro/C1-type_HTH"/>
</dbReference>
<sequence>MTRGVLADFLRKRREALSPAEAGVPYGTRRRTPGLRRDEVAVLANMSTVYYERLERGRAPTPSAAMLAGIAGALRLSSDEREYLYLLAGQAAPARAATDTADPGLLAVMRACAPTTPAFICDDLGTVVAQNSLNVALFDRFTGLPGWEGNLVWRWFTDRHWRHVLEPPEQHTDAGRAYVADLRAVVAQRDEPASRALLAALLAASDEFAAMWDEHRVAALHCTGKVVHDQRVGRLELECAVVASQDGHQRLLILHPVAGTGTTERLASLVSMVRG</sequence>
<keyword evidence="3" id="KW-1185">Reference proteome</keyword>
<reference evidence="2" key="1">
    <citation type="submission" date="2021-01" db="EMBL/GenBank/DDBJ databases">
        <title>Whole genome shotgun sequence of Virgisporangium aliadipatigenens NBRC 105644.</title>
        <authorList>
            <person name="Komaki H."/>
            <person name="Tamura T."/>
        </authorList>
    </citation>
    <scope>NUCLEOTIDE SEQUENCE</scope>
    <source>
        <strain evidence="2">NBRC 105644</strain>
    </source>
</reference>
<dbReference type="InterPro" id="IPR010982">
    <property type="entry name" value="Lambda_DNA-bd_dom_sf"/>
</dbReference>
<name>A0A8J3YM09_9ACTN</name>
<dbReference type="PROSITE" id="PS50943">
    <property type="entry name" value="HTH_CROC1"/>
    <property type="match status" value="1"/>
</dbReference>
<dbReference type="RefSeq" id="WP_203900072.1">
    <property type="nucleotide sequence ID" value="NZ_BOPF01000010.1"/>
</dbReference>
<dbReference type="PANTHER" id="PTHR35010:SF2">
    <property type="entry name" value="BLL4672 PROTEIN"/>
    <property type="match status" value="1"/>
</dbReference>
<evidence type="ECO:0000313" key="3">
    <source>
        <dbReference type="Proteomes" id="UP000619260"/>
    </source>
</evidence>
<dbReference type="EMBL" id="BOPF01000010">
    <property type="protein sequence ID" value="GIJ46578.1"/>
    <property type="molecule type" value="Genomic_DNA"/>
</dbReference>
<dbReference type="InterPro" id="IPR041413">
    <property type="entry name" value="MLTR_LBD"/>
</dbReference>
<dbReference type="Pfam" id="PF13560">
    <property type="entry name" value="HTH_31"/>
    <property type="match status" value="1"/>
</dbReference>
<accession>A0A8J3YM09</accession>
<dbReference type="AlphaFoldDB" id="A0A8J3YM09"/>
<feature type="domain" description="HTH cro/C1-type" evidence="1">
    <location>
        <begin position="34"/>
        <end position="81"/>
    </location>
</feature>
<dbReference type="Gene3D" id="1.10.260.40">
    <property type="entry name" value="lambda repressor-like DNA-binding domains"/>
    <property type="match status" value="1"/>
</dbReference>
<proteinExistence type="predicted"/>
<keyword evidence="2" id="KW-0238">DNA-binding</keyword>
<dbReference type="Pfam" id="PF17765">
    <property type="entry name" value="MLTR_LBD"/>
    <property type="match status" value="1"/>
</dbReference>
<dbReference type="SMART" id="SM00530">
    <property type="entry name" value="HTH_XRE"/>
    <property type="match status" value="1"/>
</dbReference>
<protein>
    <submittedName>
        <fullName evidence="2">DNA-binding protein</fullName>
    </submittedName>
</protein>
<organism evidence="2 3">
    <name type="scientific">Virgisporangium aliadipatigenens</name>
    <dbReference type="NCBI Taxonomy" id="741659"/>
    <lineage>
        <taxon>Bacteria</taxon>
        <taxon>Bacillati</taxon>
        <taxon>Actinomycetota</taxon>
        <taxon>Actinomycetes</taxon>
        <taxon>Micromonosporales</taxon>
        <taxon>Micromonosporaceae</taxon>
        <taxon>Virgisporangium</taxon>
    </lineage>
</organism>
<dbReference type="PANTHER" id="PTHR35010">
    <property type="entry name" value="BLL4672 PROTEIN-RELATED"/>
    <property type="match status" value="1"/>
</dbReference>
<comment type="caution">
    <text evidence="2">The sequence shown here is derived from an EMBL/GenBank/DDBJ whole genome shotgun (WGS) entry which is preliminary data.</text>
</comment>
<dbReference type="CDD" id="cd00093">
    <property type="entry name" value="HTH_XRE"/>
    <property type="match status" value="1"/>
</dbReference>
<evidence type="ECO:0000313" key="2">
    <source>
        <dbReference type="EMBL" id="GIJ46578.1"/>
    </source>
</evidence>
<dbReference type="Proteomes" id="UP000619260">
    <property type="component" value="Unassembled WGS sequence"/>
</dbReference>
<evidence type="ECO:0000259" key="1">
    <source>
        <dbReference type="PROSITE" id="PS50943"/>
    </source>
</evidence>